<dbReference type="Proteomes" id="UP000283269">
    <property type="component" value="Unassembled WGS sequence"/>
</dbReference>
<dbReference type="InterPro" id="IPR046528">
    <property type="entry name" value="DUF6593"/>
</dbReference>
<sequence length="194" mass="22601">MEEDNPDLERRSFESHDHDFHWDNPVPSFCDLQKAAAETELQISFKKVSEIEFHAISSTIIRHGGSELKTSEFFKKEGWAWYGGNRIFTGPDKKQYIWKMGSSISELFLQNTDFSEKKGKAHVPFLIARYYSPRHSVHHEKIPASLEIFKAGEHMTELILITFIYIEEMRRQRQKLSPSASPTKESFTRQISGF</sequence>
<evidence type="ECO:0000313" key="4">
    <source>
        <dbReference type="Proteomes" id="UP000283269"/>
    </source>
</evidence>
<proteinExistence type="predicted"/>
<dbReference type="OrthoDB" id="3360976at2759"/>
<dbReference type="Pfam" id="PF20236">
    <property type="entry name" value="DUF6593"/>
    <property type="match status" value="1"/>
</dbReference>
<feature type="region of interest" description="Disordered" evidence="1">
    <location>
        <begin position="175"/>
        <end position="194"/>
    </location>
</feature>
<gene>
    <name evidence="3" type="ORF">CVT25_004897</name>
</gene>
<reference evidence="3 4" key="1">
    <citation type="journal article" date="2018" name="Evol. Lett.">
        <title>Horizontal gene cluster transfer increased hallucinogenic mushroom diversity.</title>
        <authorList>
            <person name="Reynolds H.T."/>
            <person name="Vijayakumar V."/>
            <person name="Gluck-Thaler E."/>
            <person name="Korotkin H.B."/>
            <person name="Matheny P.B."/>
            <person name="Slot J.C."/>
        </authorList>
    </citation>
    <scope>NUCLEOTIDE SEQUENCE [LARGE SCALE GENOMIC DNA]</scope>
    <source>
        <strain evidence="3 4">2631</strain>
    </source>
</reference>
<dbReference type="InParanoid" id="A0A409XBM6"/>
<keyword evidence="4" id="KW-1185">Reference proteome</keyword>
<evidence type="ECO:0000256" key="1">
    <source>
        <dbReference type="SAM" id="MobiDB-lite"/>
    </source>
</evidence>
<accession>A0A409XBM6</accession>
<comment type="caution">
    <text evidence="3">The sequence shown here is derived from an EMBL/GenBank/DDBJ whole genome shotgun (WGS) entry which is preliminary data.</text>
</comment>
<feature type="domain" description="DUF6593" evidence="2">
    <location>
        <begin position="47"/>
        <end position="172"/>
    </location>
</feature>
<evidence type="ECO:0000313" key="3">
    <source>
        <dbReference type="EMBL" id="PPQ88141.1"/>
    </source>
</evidence>
<name>A0A409XBM6_PSICY</name>
<organism evidence="3 4">
    <name type="scientific">Psilocybe cyanescens</name>
    <dbReference type="NCBI Taxonomy" id="93625"/>
    <lineage>
        <taxon>Eukaryota</taxon>
        <taxon>Fungi</taxon>
        <taxon>Dikarya</taxon>
        <taxon>Basidiomycota</taxon>
        <taxon>Agaricomycotina</taxon>
        <taxon>Agaricomycetes</taxon>
        <taxon>Agaricomycetidae</taxon>
        <taxon>Agaricales</taxon>
        <taxon>Agaricineae</taxon>
        <taxon>Strophariaceae</taxon>
        <taxon>Psilocybe</taxon>
    </lineage>
</organism>
<evidence type="ECO:0000259" key="2">
    <source>
        <dbReference type="Pfam" id="PF20236"/>
    </source>
</evidence>
<protein>
    <recommendedName>
        <fullName evidence="2">DUF6593 domain-containing protein</fullName>
    </recommendedName>
</protein>
<dbReference type="EMBL" id="NHYD01002146">
    <property type="protein sequence ID" value="PPQ88141.1"/>
    <property type="molecule type" value="Genomic_DNA"/>
</dbReference>
<dbReference type="AlphaFoldDB" id="A0A409XBM6"/>